<sequence length="111" mass="12691">MEDPHISHLVTVLTDRFKHFGENVFDLDAELLELKHPVTKLALEVEVVKDIERQFLENVGYRKAHDGAILIPVSVVGSRDHEEWYEEWLQSNASVGGGTTGKDWINFYLSN</sequence>
<keyword evidence="2" id="KW-1185">Reference proteome</keyword>
<dbReference type="Proteomes" id="UP001449657">
    <property type="component" value="Chromosome"/>
</dbReference>
<reference evidence="1 2" key="1">
    <citation type="submission" date="2024-03" db="EMBL/GenBank/DDBJ databases">
        <title>Chitinophaga caseinilytica sp. nov., a casein hydrolysing bacterium isolated from forest soil.</title>
        <authorList>
            <person name="Lee D.S."/>
            <person name="Han D.M."/>
            <person name="Baek J.H."/>
            <person name="Choi D.G."/>
            <person name="Jeon J.H."/>
            <person name="Jeon C.O."/>
        </authorList>
    </citation>
    <scope>NUCLEOTIDE SEQUENCE [LARGE SCALE GENOMIC DNA]</scope>
    <source>
        <strain evidence="1 2">KACC 19118</strain>
    </source>
</reference>
<organism evidence="1 2">
    <name type="scientific">Chitinophaga caseinilytica</name>
    <dbReference type="NCBI Taxonomy" id="2267521"/>
    <lineage>
        <taxon>Bacteria</taxon>
        <taxon>Pseudomonadati</taxon>
        <taxon>Bacteroidota</taxon>
        <taxon>Chitinophagia</taxon>
        <taxon>Chitinophagales</taxon>
        <taxon>Chitinophagaceae</taxon>
        <taxon>Chitinophaga</taxon>
    </lineage>
</organism>
<evidence type="ECO:0000313" key="1">
    <source>
        <dbReference type="EMBL" id="WZN47688.1"/>
    </source>
</evidence>
<name>A0ABZ2Z7Y9_9BACT</name>
<proteinExistence type="predicted"/>
<gene>
    <name evidence="1" type="ORF">WJU22_05795</name>
</gene>
<accession>A0ABZ2Z7Y9</accession>
<protein>
    <submittedName>
        <fullName evidence="1">Uncharacterized protein</fullName>
    </submittedName>
</protein>
<dbReference type="EMBL" id="CP150096">
    <property type="protein sequence ID" value="WZN47688.1"/>
    <property type="molecule type" value="Genomic_DNA"/>
</dbReference>
<evidence type="ECO:0000313" key="2">
    <source>
        <dbReference type="Proteomes" id="UP001449657"/>
    </source>
</evidence>
<dbReference type="RefSeq" id="WP_341842313.1">
    <property type="nucleotide sequence ID" value="NZ_CP149792.1"/>
</dbReference>